<keyword evidence="3" id="KW-1185">Reference proteome</keyword>
<organism evidence="2 3">
    <name type="scientific">Pseudocercospora eumusae</name>
    <dbReference type="NCBI Taxonomy" id="321146"/>
    <lineage>
        <taxon>Eukaryota</taxon>
        <taxon>Fungi</taxon>
        <taxon>Dikarya</taxon>
        <taxon>Ascomycota</taxon>
        <taxon>Pezizomycotina</taxon>
        <taxon>Dothideomycetes</taxon>
        <taxon>Dothideomycetidae</taxon>
        <taxon>Mycosphaerellales</taxon>
        <taxon>Mycosphaerellaceae</taxon>
        <taxon>Pseudocercospora</taxon>
    </lineage>
</organism>
<dbReference type="EMBL" id="LFZN01000059">
    <property type="protein sequence ID" value="KXT01236.1"/>
    <property type="molecule type" value="Genomic_DNA"/>
</dbReference>
<dbReference type="Proteomes" id="UP000070133">
    <property type="component" value="Unassembled WGS sequence"/>
</dbReference>
<accession>A0A139HFP2</accession>
<dbReference type="AlphaFoldDB" id="A0A139HFP2"/>
<comment type="caution">
    <text evidence="2">The sequence shown here is derived from an EMBL/GenBank/DDBJ whole genome shotgun (WGS) entry which is preliminary data.</text>
</comment>
<name>A0A139HFP2_9PEZI</name>
<feature type="region of interest" description="Disordered" evidence="1">
    <location>
        <begin position="1"/>
        <end position="59"/>
    </location>
</feature>
<feature type="compositionally biased region" description="Low complexity" evidence="1">
    <location>
        <begin position="43"/>
        <end position="59"/>
    </location>
</feature>
<evidence type="ECO:0000313" key="3">
    <source>
        <dbReference type="Proteomes" id="UP000070133"/>
    </source>
</evidence>
<evidence type="ECO:0000313" key="2">
    <source>
        <dbReference type="EMBL" id="KXT01236.1"/>
    </source>
</evidence>
<protein>
    <submittedName>
        <fullName evidence="2">Uncharacterized protein</fullName>
    </submittedName>
</protein>
<gene>
    <name evidence="2" type="ORF">AC578_3828</name>
</gene>
<sequence length="137" mass="14972">MKTSMPAFDSKPTRANTASLPDFPCVPRPRTQQSGSQEAMIDLSAPRISSASSPSRRSPLLSASSFLRSRLALTRSAYARPSSRFHVMLETSNLAHSTSLARAKDGAAAQDQDTDNISLNAVAVYRRRTIPYHDNIH</sequence>
<proteinExistence type="predicted"/>
<reference evidence="2 3" key="1">
    <citation type="submission" date="2015-07" db="EMBL/GenBank/DDBJ databases">
        <title>Comparative genomics of the Sigatoka disease complex on banana suggests a link between parallel evolutionary changes in Pseudocercospora fijiensis and Pseudocercospora eumusae and increased virulence on the banana host.</title>
        <authorList>
            <person name="Chang T.-C."/>
            <person name="Salvucci A."/>
            <person name="Crous P.W."/>
            <person name="Stergiopoulos I."/>
        </authorList>
    </citation>
    <scope>NUCLEOTIDE SEQUENCE [LARGE SCALE GENOMIC DNA]</scope>
    <source>
        <strain evidence="2 3">CBS 114824</strain>
    </source>
</reference>
<evidence type="ECO:0000256" key="1">
    <source>
        <dbReference type="SAM" id="MobiDB-lite"/>
    </source>
</evidence>